<evidence type="ECO:0000256" key="1">
    <source>
        <dbReference type="ARBA" id="ARBA00009943"/>
    </source>
</evidence>
<name>A0A0G0L198_9BACT</name>
<dbReference type="InterPro" id="IPR050644">
    <property type="entry name" value="PG_Glycine_Bridge_Synth"/>
</dbReference>
<dbReference type="GO" id="GO:0071555">
    <property type="term" value="P:cell wall organization"/>
    <property type="evidence" value="ECO:0007669"/>
    <property type="project" value="UniProtKB-KW"/>
</dbReference>
<dbReference type="GO" id="GO:0009252">
    <property type="term" value="P:peptidoglycan biosynthetic process"/>
    <property type="evidence" value="ECO:0007669"/>
    <property type="project" value="UniProtKB-KW"/>
</dbReference>
<dbReference type="Proteomes" id="UP000034081">
    <property type="component" value="Unassembled WGS sequence"/>
</dbReference>
<dbReference type="PANTHER" id="PTHR36174:SF1">
    <property type="entry name" value="LIPID II:GLYCINE GLYCYLTRANSFERASE"/>
    <property type="match status" value="1"/>
</dbReference>
<dbReference type="SUPFAM" id="SSF55729">
    <property type="entry name" value="Acyl-CoA N-acyltransferases (Nat)"/>
    <property type="match status" value="2"/>
</dbReference>
<keyword evidence="5" id="KW-0012">Acyltransferase</keyword>
<dbReference type="PROSITE" id="PS51191">
    <property type="entry name" value="FEMABX"/>
    <property type="match status" value="1"/>
</dbReference>
<evidence type="ECO:0000256" key="2">
    <source>
        <dbReference type="ARBA" id="ARBA00022679"/>
    </source>
</evidence>
<evidence type="ECO:0000256" key="6">
    <source>
        <dbReference type="ARBA" id="ARBA00023316"/>
    </source>
</evidence>
<protein>
    <submittedName>
        <fullName evidence="7">Methicillin resistance protein</fullName>
    </submittedName>
</protein>
<dbReference type="InterPro" id="IPR003447">
    <property type="entry name" value="FEMABX"/>
</dbReference>
<evidence type="ECO:0000256" key="3">
    <source>
        <dbReference type="ARBA" id="ARBA00022960"/>
    </source>
</evidence>
<reference evidence="7 8" key="1">
    <citation type="journal article" date="2015" name="Nature">
        <title>rRNA introns, odd ribosomes, and small enigmatic genomes across a large radiation of phyla.</title>
        <authorList>
            <person name="Brown C.T."/>
            <person name="Hug L.A."/>
            <person name="Thomas B.C."/>
            <person name="Sharon I."/>
            <person name="Castelle C.J."/>
            <person name="Singh A."/>
            <person name="Wilkins M.J."/>
            <person name="Williams K.H."/>
            <person name="Banfield J.F."/>
        </authorList>
    </citation>
    <scope>NUCLEOTIDE SEQUENCE [LARGE SCALE GENOMIC DNA]</scope>
</reference>
<dbReference type="PANTHER" id="PTHR36174">
    <property type="entry name" value="LIPID II:GLYCINE GLYCYLTRANSFERASE"/>
    <property type="match status" value="1"/>
</dbReference>
<accession>A0A0G0L198</accession>
<keyword evidence="2" id="KW-0808">Transferase</keyword>
<dbReference type="STRING" id="1618570.UT08_C0004G0035"/>
<comment type="similarity">
    <text evidence="1">Belongs to the FemABX family.</text>
</comment>
<dbReference type="Pfam" id="PF02388">
    <property type="entry name" value="FemAB"/>
    <property type="match status" value="2"/>
</dbReference>
<dbReference type="EMBL" id="LBVL01000004">
    <property type="protein sequence ID" value="KKQ85723.1"/>
    <property type="molecule type" value="Genomic_DNA"/>
</dbReference>
<keyword evidence="4" id="KW-0573">Peptidoglycan synthesis</keyword>
<gene>
    <name evidence="7" type="ORF">UT08_C0004G0035</name>
</gene>
<dbReference type="GO" id="GO:0016755">
    <property type="term" value="F:aminoacyltransferase activity"/>
    <property type="evidence" value="ECO:0007669"/>
    <property type="project" value="InterPro"/>
</dbReference>
<evidence type="ECO:0000313" key="7">
    <source>
        <dbReference type="EMBL" id="KKQ85723.1"/>
    </source>
</evidence>
<dbReference type="AlphaFoldDB" id="A0A0G0L198"/>
<keyword evidence="3" id="KW-0133">Cell shape</keyword>
<sequence>MSKFVTSEVLDKNKWESFLLSRKPGTFLQSWNWGETNKLTGFKIKRLGFYEGKVLVGIAQLIHQPAKRGHHFLIPGGPVIDYGNKSLFKFTTESIIEYARKEKVWFVRIRPDVADSKNLRDMLAKSGYVSAPMHLHGEHTLILDITKDEEDLLKGMRKTTRYLIRKSMNEGYKMRVSKDPKDADILSRLQIETVKRHRFVGFTKKLFEAQLEVFGKDNQSELFICEKNGVPLVAAIIIFYGEKAFYHHSGSSESSRSTNASYFTQWEIIKYSKSAGKKYYDFWGIAPTDDPRHRFAGVTTFKKGFGGVRIDWMHAHDLAISSLYWTTRAFETGRRIIRRL</sequence>
<comment type="caution">
    <text evidence="7">The sequence shown here is derived from an EMBL/GenBank/DDBJ whole genome shotgun (WGS) entry which is preliminary data.</text>
</comment>
<evidence type="ECO:0000313" key="8">
    <source>
        <dbReference type="Proteomes" id="UP000034081"/>
    </source>
</evidence>
<organism evidence="7 8">
    <name type="scientific">Candidatus Woesebacteria bacterium GW2011_GWB1_38_8</name>
    <dbReference type="NCBI Taxonomy" id="1618570"/>
    <lineage>
        <taxon>Bacteria</taxon>
        <taxon>Candidatus Woeseibacteriota</taxon>
    </lineage>
</organism>
<proteinExistence type="inferred from homology"/>
<dbReference type="InterPro" id="IPR016181">
    <property type="entry name" value="Acyl_CoA_acyltransferase"/>
</dbReference>
<keyword evidence="6" id="KW-0961">Cell wall biogenesis/degradation</keyword>
<dbReference type="GO" id="GO:0008360">
    <property type="term" value="P:regulation of cell shape"/>
    <property type="evidence" value="ECO:0007669"/>
    <property type="project" value="UniProtKB-KW"/>
</dbReference>
<evidence type="ECO:0000256" key="4">
    <source>
        <dbReference type="ARBA" id="ARBA00022984"/>
    </source>
</evidence>
<dbReference type="Gene3D" id="3.40.630.30">
    <property type="match status" value="2"/>
</dbReference>
<evidence type="ECO:0000256" key="5">
    <source>
        <dbReference type="ARBA" id="ARBA00023315"/>
    </source>
</evidence>